<organism evidence="2 3">
    <name type="scientific">Xanthomonas prunicola</name>
    <dbReference type="NCBI Taxonomy" id="2053930"/>
    <lineage>
        <taxon>Bacteria</taxon>
        <taxon>Pseudomonadati</taxon>
        <taxon>Pseudomonadota</taxon>
        <taxon>Gammaproteobacteria</taxon>
        <taxon>Lysobacterales</taxon>
        <taxon>Lysobacteraceae</taxon>
        <taxon>Xanthomonas</taxon>
    </lineage>
</organism>
<accession>A0A9Q9J7C2</accession>
<protein>
    <submittedName>
        <fullName evidence="2">Uncharacterized protein</fullName>
    </submittedName>
</protein>
<dbReference type="GeneID" id="75149791"/>
<feature type="region of interest" description="Disordered" evidence="1">
    <location>
        <begin position="1"/>
        <end position="45"/>
    </location>
</feature>
<name>A0A9Q9J7C2_9XANT</name>
<sequence length="45" mass="4841">MLRVARLAHDIDAGESLQQPGQAGTDKGVIVDDDDSHGAEETFFQ</sequence>
<dbReference type="RefSeq" id="WP_228329767.1">
    <property type="nucleotide sequence ID" value="NZ_CP096142.1"/>
</dbReference>
<evidence type="ECO:0000256" key="1">
    <source>
        <dbReference type="SAM" id="MobiDB-lite"/>
    </source>
</evidence>
<evidence type="ECO:0000313" key="3">
    <source>
        <dbReference type="Proteomes" id="UP001058381"/>
    </source>
</evidence>
<dbReference type="AlphaFoldDB" id="A0A9Q9J7C2"/>
<dbReference type="Proteomes" id="UP001058381">
    <property type="component" value="Chromosome"/>
</dbReference>
<reference evidence="2" key="1">
    <citation type="submission" date="2022-04" db="EMBL/GenBank/DDBJ databases">
        <title>Xanthomonas prunicola pv. tritici, a pathogen causing a previously unreported foliar disease of wheat.</title>
        <authorList>
            <person name="Clavijo F."/>
            <person name="Curland R.D."/>
            <person name="Dill-Macky R."/>
            <person name="Pereyra S."/>
            <person name="Roman-Reyna V."/>
            <person name="Siri M.I."/>
        </authorList>
    </citation>
    <scope>NUCLEOTIDE SEQUENCE</scope>
    <source>
        <strain evidence="2">CIX249</strain>
    </source>
</reference>
<evidence type="ECO:0000313" key="2">
    <source>
        <dbReference type="EMBL" id="UXA67718.1"/>
    </source>
</evidence>
<feature type="compositionally biased region" description="Basic and acidic residues" evidence="1">
    <location>
        <begin position="36"/>
        <end position="45"/>
    </location>
</feature>
<proteinExistence type="predicted"/>
<gene>
    <name evidence="2" type="ORF">M0D43_00535</name>
</gene>
<dbReference type="EMBL" id="CP096142">
    <property type="protein sequence ID" value="UXA67718.1"/>
    <property type="molecule type" value="Genomic_DNA"/>
</dbReference>